<feature type="non-terminal residue" evidence="1">
    <location>
        <position position="34"/>
    </location>
</feature>
<sequence length="34" mass="3858">ILRPKQKLAETKQKASRFPFINAIFSLLRAGSLN</sequence>
<keyword evidence="2" id="KW-1185">Reference proteome</keyword>
<dbReference type="Proteomes" id="UP000053309">
    <property type="component" value="Unassembled WGS sequence"/>
</dbReference>
<proteinExistence type="predicted"/>
<name>A0A087VQ99_BALRE</name>
<reference evidence="1 2" key="1">
    <citation type="submission" date="2014-04" db="EMBL/GenBank/DDBJ databases">
        <title>Genome evolution of avian class.</title>
        <authorList>
            <person name="Zhang G."/>
            <person name="Li C."/>
        </authorList>
    </citation>
    <scope>NUCLEOTIDE SEQUENCE [LARGE SCALE GENOMIC DNA]</scope>
    <source>
        <strain evidence="1">BGI_N312</strain>
    </source>
</reference>
<evidence type="ECO:0000313" key="1">
    <source>
        <dbReference type="EMBL" id="KFO14791.1"/>
    </source>
</evidence>
<gene>
    <name evidence="1" type="ORF">N312_09900</name>
</gene>
<accession>A0A087VQ99</accession>
<dbReference type="AlphaFoldDB" id="A0A087VQ99"/>
<dbReference type="EMBL" id="KL501730">
    <property type="protein sequence ID" value="KFO14791.1"/>
    <property type="molecule type" value="Genomic_DNA"/>
</dbReference>
<evidence type="ECO:0000313" key="2">
    <source>
        <dbReference type="Proteomes" id="UP000053309"/>
    </source>
</evidence>
<protein>
    <submittedName>
        <fullName evidence="1">Uncharacterized protein</fullName>
    </submittedName>
</protein>
<organism evidence="1 2">
    <name type="scientific">Balearica regulorum gibbericeps</name>
    <name type="common">East African grey crowned-crane</name>
    <dbReference type="NCBI Taxonomy" id="100784"/>
    <lineage>
        <taxon>Eukaryota</taxon>
        <taxon>Metazoa</taxon>
        <taxon>Chordata</taxon>
        <taxon>Craniata</taxon>
        <taxon>Vertebrata</taxon>
        <taxon>Euteleostomi</taxon>
        <taxon>Archelosauria</taxon>
        <taxon>Archosauria</taxon>
        <taxon>Dinosauria</taxon>
        <taxon>Saurischia</taxon>
        <taxon>Theropoda</taxon>
        <taxon>Coelurosauria</taxon>
        <taxon>Aves</taxon>
        <taxon>Neognathae</taxon>
        <taxon>Neoaves</taxon>
        <taxon>Gruiformes</taxon>
        <taxon>Gruidae</taxon>
        <taxon>Balearica</taxon>
    </lineage>
</organism>
<feature type="non-terminal residue" evidence="1">
    <location>
        <position position="1"/>
    </location>
</feature>